<evidence type="ECO:0000313" key="2">
    <source>
        <dbReference type="EMBL" id="TCN81877.1"/>
    </source>
</evidence>
<proteinExistence type="predicted"/>
<evidence type="ECO:0000256" key="1">
    <source>
        <dbReference type="ARBA" id="ARBA00022763"/>
    </source>
</evidence>
<dbReference type="GO" id="GO:0006281">
    <property type="term" value="P:DNA repair"/>
    <property type="evidence" value="ECO:0007669"/>
    <property type="project" value="TreeGrafter"/>
</dbReference>
<comment type="caution">
    <text evidence="2">The sequence shown here is derived from an EMBL/GenBank/DDBJ whole genome shotgun (WGS) entry which is preliminary data.</text>
</comment>
<dbReference type="AlphaFoldDB" id="A0A4R2F9N8"/>
<organism evidence="2 3">
    <name type="scientific">Shewanella fodinae</name>
    <dbReference type="NCBI Taxonomy" id="552357"/>
    <lineage>
        <taxon>Bacteria</taxon>
        <taxon>Pseudomonadati</taxon>
        <taxon>Pseudomonadota</taxon>
        <taxon>Gammaproteobacteria</taxon>
        <taxon>Alteromonadales</taxon>
        <taxon>Shewanellaceae</taxon>
        <taxon>Shewanella</taxon>
    </lineage>
</organism>
<protein>
    <submittedName>
        <fullName evidence="2">Protein ImuB</fullName>
    </submittedName>
</protein>
<keyword evidence="1" id="KW-0227">DNA damage</keyword>
<dbReference type="InterPro" id="IPR043502">
    <property type="entry name" value="DNA/RNA_pol_sf"/>
</dbReference>
<dbReference type="Proteomes" id="UP000294832">
    <property type="component" value="Unassembled WGS sequence"/>
</dbReference>
<keyword evidence="3" id="KW-1185">Reference proteome</keyword>
<reference evidence="2 3" key="1">
    <citation type="submission" date="2019-03" db="EMBL/GenBank/DDBJ databases">
        <title>Freshwater and sediment microbial communities from various areas in North America, analyzing microbe dynamics in response to fracking.</title>
        <authorList>
            <person name="Lamendella R."/>
        </authorList>
    </citation>
    <scope>NUCLEOTIDE SEQUENCE [LARGE SCALE GENOMIC DNA]</scope>
    <source>
        <strain evidence="2 3">74A</strain>
    </source>
</reference>
<dbReference type="EMBL" id="SLWF01000021">
    <property type="protein sequence ID" value="TCN81877.1"/>
    <property type="molecule type" value="Genomic_DNA"/>
</dbReference>
<sequence>MAECWLGVYLPQLLLQYQAWQLQTISAETATFTSVYAGLPPLALYDAAFKQLHAVSPQAATMGVKPGMSQATAQALLPELRLLPLAQMDIAALQHWLCQWNYDFSARIWPPLLWPEAITPTAPSAIHWPTETLVLEMGSMLRLFGSQWRFLDSYCQRCRQFGLHYSLALARYPLHAALLARGWKAPILTANSVKPTATPRPACYRQLAAPEGLLSDKPQTKNQAYEQQETASAVPVITQLPPQLPLQSLPLAEKTRQRLLAMGIRDWQQLQSLPRPELGKRFGQSLLTSLLQLEGRLTYARMAYQLPPQFQLKRLLPHDVSYIQGLLFPLAPMFSQLATYLRARQLAVQQLQLRLYFRDSSLSPMTLTIVYPLGEFRQPELLQLCRLQLERLTLPQPVTELVLVADHFIAQQRQHPPLSKATHQQQPLPELLARLQARLGNQQVRQLCYQVSPLPELASHSRPIQQWPPQTATLPAPTAALRPLWLLATPQPLPNTDIEIVKGPERITSPWFASDFPARDYYLARHRQGGYCWVFRCQGQLLLHGWMS</sequence>
<gene>
    <name evidence="2" type="ORF">EDC91_12123</name>
</gene>
<dbReference type="PANTHER" id="PTHR35369">
    <property type="entry name" value="BLR3025 PROTEIN-RELATED"/>
    <property type="match status" value="1"/>
</dbReference>
<evidence type="ECO:0000313" key="3">
    <source>
        <dbReference type="Proteomes" id="UP000294832"/>
    </source>
</evidence>
<dbReference type="SUPFAM" id="SSF56672">
    <property type="entry name" value="DNA/RNA polymerases"/>
    <property type="match status" value="1"/>
</dbReference>
<accession>A0A4R2F9N8</accession>
<name>A0A4R2F9N8_9GAMM</name>
<dbReference type="OrthoDB" id="5298951at2"/>
<dbReference type="InterPro" id="IPR050356">
    <property type="entry name" value="SulA_CellDiv_inhibitor"/>
</dbReference>
<dbReference type="PANTHER" id="PTHR35369:SF2">
    <property type="entry name" value="BLR3025 PROTEIN"/>
    <property type="match status" value="1"/>
</dbReference>
<dbReference type="RefSeq" id="WP_133039619.1">
    <property type="nucleotide sequence ID" value="NZ_SLWF01000021.1"/>
</dbReference>